<organism evidence="2 3">
    <name type="scientific">Reticulomyxa filosa</name>
    <dbReference type="NCBI Taxonomy" id="46433"/>
    <lineage>
        <taxon>Eukaryota</taxon>
        <taxon>Sar</taxon>
        <taxon>Rhizaria</taxon>
        <taxon>Retaria</taxon>
        <taxon>Foraminifera</taxon>
        <taxon>Monothalamids</taxon>
        <taxon>Reticulomyxidae</taxon>
        <taxon>Reticulomyxa</taxon>
    </lineage>
</organism>
<accession>X6NSG3</accession>
<comment type="caution">
    <text evidence="2">The sequence shown here is derived from an EMBL/GenBank/DDBJ whole genome shotgun (WGS) entry which is preliminary data.</text>
</comment>
<dbReference type="AlphaFoldDB" id="X6NSG3"/>
<keyword evidence="1" id="KW-1133">Transmembrane helix</keyword>
<feature type="transmembrane region" description="Helical" evidence="1">
    <location>
        <begin position="79"/>
        <end position="101"/>
    </location>
</feature>
<feature type="transmembrane region" description="Helical" evidence="1">
    <location>
        <begin position="12"/>
        <end position="32"/>
    </location>
</feature>
<keyword evidence="1" id="KW-0812">Transmembrane</keyword>
<feature type="transmembrane region" description="Helical" evidence="1">
    <location>
        <begin position="38"/>
        <end position="58"/>
    </location>
</feature>
<evidence type="ECO:0000313" key="2">
    <source>
        <dbReference type="EMBL" id="ETO28272.1"/>
    </source>
</evidence>
<keyword evidence="3" id="KW-1185">Reference proteome</keyword>
<gene>
    <name evidence="2" type="ORF">RFI_08860</name>
</gene>
<dbReference type="Proteomes" id="UP000023152">
    <property type="component" value="Unassembled WGS sequence"/>
</dbReference>
<dbReference type="EMBL" id="ASPP01006764">
    <property type="protein sequence ID" value="ETO28272.1"/>
    <property type="molecule type" value="Genomic_DNA"/>
</dbReference>
<proteinExistence type="predicted"/>
<reference evidence="2 3" key="1">
    <citation type="journal article" date="2013" name="Curr. Biol.">
        <title>The Genome of the Foraminiferan Reticulomyxa filosa.</title>
        <authorList>
            <person name="Glockner G."/>
            <person name="Hulsmann N."/>
            <person name="Schleicher M."/>
            <person name="Noegel A.A."/>
            <person name="Eichinger L."/>
            <person name="Gallinger C."/>
            <person name="Pawlowski J."/>
            <person name="Sierra R."/>
            <person name="Euteneuer U."/>
            <person name="Pillet L."/>
            <person name="Moustafa A."/>
            <person name="Platzer M."/>
            <person name="Groth M."/>
            <person name="Szafranski K."/>
            <person name="Schliwa M."/>
        </authorList>
    </citation>
    <scope>NUCLEOTIDE SEQUENCE [LARGE SCALE GENOMIC DNA]</scope>
</reference>
<name>X6NSG3_RETFI</name>
<protein>
    <submittedName>
        <fullName evidence="2">Uncharacterized protein</fullName>
    </submittedName>
</protein>
<evidence type="ECO:0000256" key="1">
    <source>
        <dbReference type="SAM" id="Phobius"/>
    </source>
</evidence>
<sequence length="273" mass="32651">MFDKGWKRYLAMAYNLGLFKMLKWGIIGYLIYRYRQYTFPFIKWTVALGCSYWGPIYFEKNLAKFSQNRFEKIYKDFGYLPVPTLVMLIGKTLRVYFYYYYYYHTWFKWWAYRPHRPWLRSIQNFLSTYEPVTDVLGTGYRNGISVRPLFVEHNGHFKCYFKWVVYKKNEGGIYGAITVSCEGDLHSKIMTIKETQLIIDPLMQREALKLSPVKLFIDDEWNAFLISAMDNQNSKPDPLHNKLSSQVLTPEARLKMKHNKLTKIQESDFTPKI</sequence>
<evidence type="ECO:0000313" key="3">
    <source>
        <dbReference type="Proteomes" id="UP000023152"/>
    </source>
</evidence>
<keyword evidence="1" id="KW-0472">Membrane</keyword>